<proteinExistence type="inferred from homology"/>
<dbReference type="PANTHER" id="PTHR11839:SF22">
    <property type="entry name" value="NUDIX HYDROLASE 26, CHLOROPLASTIC"/>
    <property type="match status" value="1"/>
</dbReference>
<dbReference type="AlphaFoldDB" id="A0A3D8J7K4"/>
<dbReference type="GO" id="GO:0034432">
    <property type="term" value="F:bis(5'-adenosyl)-pentaphosphatase activity"/>
    <property type="evidence" value="ECO:0007669"/>
    <property type="project" value="TreeGrafter"/>
</dbReference>
<keyword evidence="6" id="KW-1185">Reference proteome</keyword>
<keyword evidence="2 3" id="KW-0378">Hydrolase</keyword>
<dbReference type="Gene3D" id="3.90.79.10">
    <property type="entry name" value="Nucleoside Triphosphate Pyrophosphohydrolase"/>
    <property type="match status" value="1"/>
</dbReference>
<dbReference type="CDD" id="cd03671">
    <property type="entry name" value="NUDIX_Ap4A_hydrolase_plant_like"/>
    <property type="match status" value="1"/>
</dbReference>
<evidence type="ECO:0000256" key="1">
    <source>
        <dbReference type="ARBA" id="ARBA00001936"/>
    </source>
</evidence>
<dbReference type="NCBIfam" id="NF001936">
    <property type="entry name" value="PRK00714.1-3"/>
    <property type="match status" value="1"/>
</dbReference>
<dbReference type="InterPro" id="IPR022927">
    <property type="entry name" value="RppH"/>
</dbReference>
<reference evidence="5 6" key="1">
    <citation type="submission" date="2018-04" db="EMBL/GenBank/DDBJ databases">
        <title>Novel Campyloabacter and Helicobacter Species and Strains.</title>
        <authorList>
            <person name="Mannion A.J."/>
            <person name="Shen Z."/>
            <person name="Fox J.G."/>
        </authorList>
    </citation>
    <scope>NUCLEOTIDE SEQUENCE [LARGE SCALE GENOMIC DNA]</scope>
    <source>
        <strain evidence="5 6">MIT 97-5075</strain>
    </source>
</reference>
<dbReference type="GO" id="GO:0019693">
    <property type="term" value="P:ribose phosphate metabolic process"/>
    <property type="evidence" value="ECO:0007669"/>
    <property type="project" value="TreeGrafter"/>
</dbReference>
<protein>
    <submittedName>
        <fullName evidence="5">RNA pyrophosphohydrolase</fullName>
    </submittedName>
</protein>
<dbReference type="PROSITE" id="PS51462">
    <property type="entry name" value="NUDIX"/>
    <property type="match status" value="1"/>
</dbReference>
<name>A0A3D8J7K4_9HELI</name>
<dbReference type="Proteomes" id="UP000256424">
    <property type="component" value="Unassembled WGS sequence"/>
</dbReference>
<dbReference type="GO" id="GO:0006753">
    <property type="term" value="P:nucleoside phosphate metabolic process"/>
    <property type="evidence" value="ECO:0007669"/>
    <property type="project" value="TreeGrafter"/>
</dbReference>
<dbReference type="PANTHER" id="PTHR11839">
    <property type="entry name" value="UDP/ADP-SUGAR PYROPHOSPHATASE"/>
    <property type="match status" value="1"/>
</dbReference>
<comment type="similarity">
    <text evidence="3">Belongs to the Nudix hydrolase family.</text>
</comment>
<dbReference type="Pfam" id="PF00293">
    <property type="entry name" value="NUDIX"/>
    <property type="match status" value="1"/>
</dbReference>
<organism evidence="5 6">
    <name type="scientific">Helicobacter aurati</name>
    <dbReference type="NCBI Taxonomy" id="137778"/>
    <lineage>
        <taxon>Bacteria</taxon>
        <taxon>Pseudomonadati</taxon>
        <taxon>Campylobacterota</taxon>
        <taxon>Epsilonproteobacteria</taxon>
        <taxon>Campylobacterales</taxon>
        <taxon>Helicobacteraceae</taxon>
        <taxon>Helicobacter</taxon>
    </lineage>
</organism>
<dbReference type="InterPro" id="IPR015797">
    <property type="entry name" value="NUDIX_hydrolase-like_dom_sf"/>
</dbReference>
<dbReference type="GO" id="GO:0008893">
    <property type="term" value="F:guanosine-3',5'-bis(diphosphate) 3'-diphosphatase activity"/>
    <property type="evidence" value="ECO:0007669"/>
    <property type="project" value="TreeGrafter"/>
</dbReference>
<sequence>MDIHNEQQTTNKNYRPNVAAILLSANYPSVCEFFIAERLDLKNVWQFPQGGIDPGETPKETLYRELEEEIGTNEIEIIAEYPEWLKYDFPSTIAKKMYPFDGQIQRYFLVKLKKDSLINIQTEKPEFARYEFVDFDTLMQRIISFKKHVYIKALQYFKKEGYI</sequence>
<dbReference type="InterPro" id="IPR020084">
    <property type="entry name" value="NUDIX_hydrolase_CS"/>
</dbReference>
<dbReference type="PRINTS" id="PR00502">
    <property type="entry name" value="NUDIXFAMILY"/>
</dbReference>
<gene>
    <name evidence="5" type="ORF">CQA66_01735</name>
</gene>
<dbReference type="SUPFAM" id="SSF55811">
    <property type="entry name" value="Nudix"/>
    <property type="match status" value="1"/>
</dbReference>
<evidence type="ECO:0000256" key="3">
    <source>
        <dbReference type="RuleBase" id="RU003476"/>
    </source>
</evidence>
<dbReference type="EMBL" id="NXLW01000002">
    <property type="protein sequence ID" value="RDU73408.1"/>
    <property type="molecule type" value="Genomic_DNA"/>
</dbReference>
<dbReference type="InterPro" id="IPR020476">
    <property type="entry name" value="Nudix_hydrolase"/>
</dbReference>
<dbReference type="RefSeq" id="WP_104763021.1">
    <property type="nucleotide sequence ID" value="NZ_FZPM01000012.1"/>
</dbReference>
<comment type="caution">
    <text evidence="5">The sequence shown here is derived from an EMBL/GenBank/DDBJ whole genome shotgun (WGS) entry which is preliminary data.</text>
</comment>
<dbReference type="PROSITE" id="PS00893">
    <property type="entry name" value="NUDIX_BOX"/>
    <property type="match status" value="1"/>
</dbReference>
<dbReference type="OrthoDB" id="9810648at2"/>
<evidence type="ECO:0000313" key="6">
    <source>
        <dbReference type="Proteomes" id="UP000256424"/>
    </source>
</evidence>
<dbReference type="NCBIfam" id="NF001938">
    <property type="entry name" value="PRK00714.1-5"/>
    <property type="match status" value="1"/>
</dbReference>
<dbReference type="InterPro" id="IPR000086">
    <property type="entry name" value="NUDIX_hydrolase_dom"/>
</dbReference>
<evidence type="ECO:0000313" key="5">
    <source>
        <dbReference type="EMBL" id="RDU73408.1"/>
    </source>
</evidence>
<evidence type="ECO:0000256" key="2">
    <source>
        <dbReference type="ARBA" id="ARBA00022801"/>
    </source>
</evidence>
<feature type="domain" description="Nudix hydrolase" evidence="4">
    <location>
        <begin position="13"/>
        <end position="155"/>
    </location>
</feature>
<evidence type="ECO:0000259" key="4">
    <source>
        <dbReference type="PROSITE" id="PS51462"/>
    </source>
</evidence>
<comment type="cofactor">
    <cofactor evidence="1">
        <name>Mn(2+)</name>
        <dbReference type="ChEBI" id="CHEBI:29035"/>
    </cofactor>
</comment>
<accession>A0A3D8J7K4</accession>